<name>A0ACA9SU87_9GLOM</name>
<accession>A0ACA9SU87</accession>
<reference evidence="1" key="1">
    <citation type="submission" date="2021-06" db="EMBL/GenBank/DDBJ databases">
        <authorList>
            <person name="Kallberg Y."/>
            <person name="Tangrot J."/>
            <person name="Rosling A."/>
        </authorList>
    </citation>
    <scope>NUCLEOTIDE SEQUENCE</scope>
    <source>
        <strain evidence="1">MA461A</strain>
    </source>
</reference>
<dbReference type="Proteomes" id="UP000789920">
    <property type="component" value="Unassembled WGS sequence"/>
</dbReference>
<gene>
    <name evidence="1" type="ORF">RPERSI_LOCUS34901</name>
</gene>
<comment type="caution">
    <text evidence="1">The sequence shown here is derived from an EMBL/GenBank/DDBJ whole genome shotgun (WGS) entry which is preliminary data.</text>
</comment>
<evidence type="ECO:0000313" key="2">
    <source>
        <dbReference type="Proteomes" id="UP000789920"/>
    </source>
</evidence>
<feature type="non-terminal residue" evidence="1">
    <location>
        <position position="114"/>
    </location>
</feature>
<dbReference type="EMBL" id="CAJVQC010158644">
    <property type="protein sequence ID" value="CAG8847988.1"/>
    <property type="molecule type" value="Genomic_DNA"/>
</dbReference>
<organism evidence="1 2">
    <name type="scientific">Racocetra persica</name>
    <dbReference type="NCBI Taxonomy" id="160502"/>
    <lineage>
        <taxon>Eukaryota</taxon>
        <taxon>Fungi</taxon>
        <taxon>Fungi incertae sedis</taxon>
        <taxon>Mucoromycota</taxon>
        <taxon>Glomeromycotina</taxon>
        <taxon>Glomeromycetes</taxon>
        <taxon>Diversisporales</taxon>
        <taxon>Gigasporaceae</taxon>
        <taxon>Racocetra</taxon>
    </lineage>
</organism>
<feature type="non-terminal residue" evidence="1">
    <location>
        <position position="1"/>
    </location>
</feature>
<evidence type="ECO:0000313" key="1">
    <source>
        <dbReference type="EMBL" id="CAG8847988.1"/>
    </source>
</evidence>
<proteinExistence type="predicted"/>
<sequence>TFIKTQLSQLNRILQLEKENKDPRIRMELRQLKQRLENMETNYKYVFQLTKQQTNEHIQEIEKKKRDLVKDLEEEYGYTTNQALTLDRKDFKAMEEYEQRILIKRLARQMELCE</sequence>
<protein>
    <submittedName>
        <fullName evidence="1">5145_t:CDS:1</fullName>
    </submittedName>
</protein>
<keyword evidence="2" id="KW-1185">Reference proteome</keyword>